<dbReference type="InterPro" id="IPR050729">
    <property type="entry name" value="Rho-GAP"/>
</dbReference>
<dbReference type="PANTHER" id="PTHR23176">
    <property type="entry name" value="RHO/RAC/CDC GTPASE-ACTIVATING PROTEIN"/>
    <property type="match status" value="1"/>
</dbReference>
<dbReference type="PROSITE" id="PS50003">
    <property type="entry name" value="PH_DOMAIN"/>
    <property type="match status" value="1"/>
</dbReference>
<dbReference type="InterPro" id="IPR001895">
    <property type="entry name" value="RASGEF_cat_dom"/>
</dbReference>
<keyword evidence="2" id="KW-0344">Guanine-nucleotide releasing factor</keyword>
<dbReference type="PANTHER" id="PTHR23176:SF129">
    <property type="entry name" value="RHO GTPASE ACTIVATING PROTEIN AT 16F, ISOFORM E-RELATED"/>
    <property type="match status" value="1"/>
</dbReference>
<feature type="compositionally biased region" description="Low complexity" evidence="3">
    <location>
        <begin position="1107"/>
        <end position="1125"/>
    </location>
</feature>
<feature type="region of interest" description="Disordered" evidence="3">
    <location>
        <begin position="1"/>
        <end position="377"/>
    </location>
</feature>
<dbReference type="InterPro" id="IPR000198">
    <property type="entry name" value="RhoGAP_dom"/>
</dbReference>
<dbReference type="CDD" id="cd00821">
    <property type="entry name" value="PH"/>
    <property type="match status" value="2"/>
</dbReference>
<feature type="region of interest" description="Disordered" evidence="3">
    <location>
        <begin position="1704"/>
        <end position="1759"/>
    </location>
</feature>
<feature type="domain" description="Rho-GAP" evidence="6">
    <location>
        <begin position="1892"/>
        <end position="2088"/>
    </location>
</feature>
<evidence type="ECO:0000259" key="5">
    <source>
        <dbReference type="PROSITE" id="PS50212"/>
    </source>
</evidence>
<dbReference type="InterPro" id="IPR036964">
    <property type="entry name" value="RASGEF_cat_dom_sf"/>
</dbReference>
<dbReference type="SMART" id="SM00324">
    <property type="entry name" value="RhoGAP"/>
    <property type="match status" value="1"/>
</dbReference>
<dbReference type="InterPro" id="IPR000651">
    <property type="entry name" value="Ras-like_Gua-exchang_fac_N"/>
</dbReference>
<dbReference type="EMBL" id="BPQB01000042">
    <property type="protein sequence ID" value="GJE94753.1"/>
    <property type="molecule type" value="Genomic_DNA"/>
</dbReference>
<dbReference type="CDD" id="cd00159">
    <property type="entry name" value="RhoGAP"/>
    <property type="match status" value="1"/>
</dbReference>
<dbReference type="Pfam" id="PF00617">
    <property type="entry name" value="RasGEF"/>
    <property type="match status" value="1"/>
</dbReference>
<dbReference type="InterPro" id="IPR008936">
    <property type="entry name" value="Rho_GTPase_activation_prot"/>
</dbReference>
<evidence type="ECO:0000256" key="3">
    <source>
        <dbReference type="SAM" id="MobiDB-lite"/>
    </source>
</evidence>
<dbReference type="Gene3D" id="1.10.840.10">
    <property type="entry name" value="Ras guanine-nucleotide exchange factors catalytic domain"/>
    <property type="match status" value="1"/>
</dbReference>
<dbReference type="SUPFAM" id="SSF48366">
    <property type="entry name" value="Ras GEF"/>
    <property type="match status" value="2"/>
</dbReference>
<dbReference type="GO" id="GO:0005737">
    <property type="term" value="C:cytoplasm"/>
    <property type="evidence" value="ECO:0007669"/>
    <property type="project" value="TreeGrafter"/>
</dbReference>
<comment type="caution">
    <text evidence="7">The sequence shown here is derived from an EMBL/GenBank/DDBJ whole genome shotgun (WGS) entry which is preliminary data.</text>
</comment>
<feature type="compositionally biased region" description="Polar residues" evidence="3">
    <location>
        <begin position="170"/>
        <end position="196"/>
    </location>
</feature>
<dbReference type="PROSITE" id="PS50238">
    <property type="entry name" value="RHOGAP"/>
    <property type="match status" value="1"/>
</dbReference>
<feature type="compositionally biased region" description="Low complexity" evidence="3">
    <location>
        <begin position="197"/>
        <end position="216"/>
    </location>
</feature>
<evidence type="ECO:0000313" key="7">
    <source>
        <dbReference type="EMBL" id="GJE94753.1"/>
    </source>
</evidence>
<dbReference type="PROSITE" id="PS50212">
    <property type="entry name" value="RASGEF_NTER"/>
    <property type="match status" value="1"/>
</dbReference>
<organism evidence="7 8">
    <name type="scientific">Phanerochaete sordida</name>
    <dbReference type="NCBI Taxonomy" id="48140"/>
    <lineage>
        <taxon>Eukaryota</taxon>
        <taxon>Fungi</taxon>
        <taxon>Dikarya</taxon>
        <taxon>Basidiomycota</taxon>
        <taxon>Agaricomycotina</taxon>
        <taxon>Agaricomycetes</taxon>
        <taxon>Polyporales</taxon>
        <taxon>Phanerochaetaceae</taxon>
        <taxon>Phanerochaete</taxon>
    </lineage>
</organism>
<feature type="compositionally biased region" description="Polar residues" evidence="3">
    <location>
        <begin position="52"/>
        <end position="69"/>
    </location>
</feature>
<evidence type="ECO:0000259" key="6">
    <source>
        <dbReference type="PROSITE" id="PS50238"/>
    </source>
</evidence>
<dbReference type="GO" id="GO:0005096">
    <property type="term" value="F:GTPase activator activity"/>
    <property type="evidence" value="ECO:0007669"/>
    <property type="project" value="UniProtKB-KW"/>
</dbReference>
<evidence type="ECO:0000313" key="8">
    <source>
        <dbReference type="Proteomes" id="UP000703269"/>
    </source>
</evidence>
<keyword evidence="8" id="KW-1185">Reference proteome</keyword>
<reference evidence="7 8" key="1">
    <citation type="submission" date="2021-08" db="EMBL/GenBank/DDBJ databases">
        <title>Draft Genome Sequence of Phanerochaete sordida strain YK-624.</title>
        <authorList>
            <person name="Mori T."/>
            <person name="Dohra H."/>
            <person name="Suzuki T."/>
            <person name="Kawagishi H."/>
            <person name="Hirai H."/>
        </authorList>
    </citation>
    <scope>NUCLEOTIDE SEQUENCE [LARGE SCALE GENOMIC DNA]</scope>
    <source>
        <strain evidence="7 8">YK-624</strain>
    </source>
</reference>
<feature type="compositionally biased region" description="Acidic residues" evidence="3">
    <location>
        <begin position="2091"/>
        <end position="2123"/>
    </location>
</feature>
<dbReference type="InterPro" id="IPR011993">
    <property type="entry name" value="PH-like_dom_sf"/>
</dbReference>
<dbReference type="Gene3D" id="1.20.870.10">
    <property type="entry name" value="Son of sevenless (SoS) protein Chain: S domain 1"/>
    <property type="match status" value="1"/>
</dbReference>
<dbReference type="SUPFAM" id="SSF50729">
    <property type="entry name" value="PH domain-like"/>
    <property type="match status" value="1"/>
</dbReference>
<feature type="compositionally biased region" description="Low complexity" evidence="3">
    <location>
        <begin position="240"/>
        <end position="254"/>
    </location>
</feature>
<evidence type="ECO:0000256" key="1">
    <source>
        <dbReference type="ARBA" id="ARBA00022468"/>
    </source>
</evidence>
<feature type="compositionally biased region" description="Low complexity" evidence="3">
    <location>
        <begin position="310"/>
        <end position="326"/>
    </location>
</feature>
<feature type="region of interest" description="Disordered" evidence="3">
    <location>
        <begin position="461"/>
        <end position="493"/>
    </location>
</feature>
<feature type="region of interest" description="Disordered" evidence="3">
    <location>
        <begin position="621"/>
        <end position="643"/>
    </location>
</feature>
<feature type="region of interest" description="Disordered" evidence="3">
    <location>
        <begin position="2091"/>
        <end position="2172"/>
    </location>
</feature>
<evidence type="ECO:0000256" key="2">
    <source>
        <dbReference type="PROSITE-ProRule" id="PRU00135"/>
    </source>
</evidence>
<feature type="compositionally biased region" description="Basic residues" evidence="3">
    <location>
        <begin position="1740"/>
        <end position="1757"/>
    </location>
</feature>
<dbReference type="GO" id="GO:0005085">
    <property type="term" value="F:guanyl-nucleotide exchange factor activity"/>
    <property type="evidence" value="ECO:0007669"/>
    <property type="project" value="UniProtKB-KW"/>
</dbReference>
<protein>
    <submittedName>
        <fullName evidence="7">Rho GTPase-activating protein</fullName>
    </submittedName>
</protein>
<feature type="region of interest" description="Disordered" evidence="3">
    <location>
        <begin position="1107"/>
        <end position="1171"/>
    </location>
</feature>
<dbReference type="InterPro" id="IPR001849">
    <property type="entry name" value="PH_domain"/>
</dbReference>
<feature type="compositionally biased region" description="Basic and acidic residues" evidence="3">
    <location>
        <begin position="467"/>
        <end position="488"/>
    </location>
</feature>
<dbReference type="Gene3D" id="1.10.555.10">
    <property type="entry name" value="Rho GTPase activation protein"/>
    <property type="match status" value="1"/>
</dbReference>
<dbReference type="SUPFAM" id="SSF48350">
    <property type="entry name" value="GTPase activation domain, GAP"/>
    <property type="match status" value="1"/>
</dbReference>
<dbReference type="Pfam" id="PF00620">
    <property type="entry name" value="RhoGAP"/>
    <property type="match status" value="1"/>
</dbReference>
<dbReference type="GO" id="GO:0007264">
    <property type="term" value="P:small GTPase-mediated signal transduction"/>
    <property type="evidence" value="ECO:0007669"/>
    <property type="project" value="InterPro"/>
</dbReference>
<feature type="compositionally biased region" description="Polar residues" evidence="3">
    <location>
        <begin position="1"/>
        <end position="15"/>
    </location>
</feature>
<feature type="compositionally biased region" description="Polar residues" evidence="3">
    <location>
        <begin position="634"/>
        <end position="643"/>
    </location>
</feature>
<evidence type="ECO:0000259" key="4">
    <source>
        <dbReference type="PROSITE" id="PS50003"/>
    </source>
</evidence>
<dbReference type="InterPro" id="IPR023578">
    <property type="entry name" value="Ras_GEF_dom_sf"/>
</dbReference>
<keyword evidence="1" id="KW-0343">GTPase activation</keyword>
<feature type="compositionally biased region" description="Basic and acidic residues" evidence="3">
    <location>
        <begin position="1706"/>
        <end position="1736"/>
    </location>
</feature>
<proteinExistence type="predicted"/>
<feature type="domain" description="PH" evidence="4">
    <location>
        <begin position="1820"/>
        <end position="1854"/>
    </location>
</feature>
<dbReference type="OrthoDB" id="79452at2759"/>
<sequence length="2172" mass="239827">MPQKRGTPSINTLSPPETGVPQAASRSPGASIPRSVSPSAGFGQLFKPTKWFTRSASSGSVPGRTSMSANEPRPSSSSGRKPKISHPTDPRPILDQLRPEPSLNIPSASRSVYDLSLARTNTHHDGAHGVGSRDLPSPSRGPTSRGLGDLRNLSRKPWSKSADDLGKLSRPTSPNLSPLDTSFQGKVQSYRNNRNDSVGSSASPSLHSPQSSTSYPFPVINTTTVETPSSSPPGRNGVLTAGSSPVSSGASPVTPLSQGAGHVHMRSHSFTPRLPSKLTSPKLGVVPPSPKRKGYSSSDAESTKDKAGQSHSSSNSGSSSRVAFPFGFGGSTGGSRSVSPMNTDVPTPLDRPGASSTLLAPPTIIEPGDEASKSEKRTSQLVFNQGFINRFMEFSPSGMNSKAHQSYMSGHGALALAKGWKPFKLVLKGSKLYFYKPPSDRSAGIKDLFPTELVVVLEDEGVTEEPQEMHEPESSQRGGKDRERDDGRRKRAFWGSSTHPSLVVKDGAVEKGTFEALVHEAVFHTTFRGPDGVDELCAGWRDFSSAAICTLPVVVERPRFEGEFRRCCTMLVDTTGDDEGKQQAAREKVHWLADLYVTYHGQPVDNTAWDDWCKATIPGFPTPGEAASRPGGIPQSSSTQGIYNASPDMAAAAEMGATAGSPDLGAFSPRPGGTDRMMSLLDALGDPPQPKVPASTHHMKPWHAVLNRSGFNRDVLMSLDPQVIARSLYVHNMRALQKTPHNVTVTACLKSEHAEHADHEANTASDAPAPSPLTPFLGTDDEPHWLTKVILLQILMSDSPTFNASSAFAGSSIDARTTPHARTHSRPDVISAWTRVGELCRRTGDECAWRAIQAALCARPIARLDKVWKRVDGEALRTVQAWVYSHDGQDASKVMEPKTVPWAGERVSQMHSALDAAMVRDSGEWIVDKLVDAWHSFNSLRTDFSLVSRQVDPDKQDDSDDVEILATHWDDMSTPGRITNGLHAKFQRIEQFMSLSLAVEPRRKGMFEPFYWTRPPVQNHFHLLTPLLFPEPLPTVACINRSLLLRGRLDSTASTMNIQDLQYLRELHNTQPRVNSDAAKVNGFDLGGTVIIVYEGELMLLVQPADPTAASRPPSRPPSSVVDTPAVEKSEFQRKPSVRVKPGQKGLERKPSQLRRSSLPALSKKPSFEPESLSTERPLRVVIQAGTLERLVTVLVEGLHGVSVSVADDNGEMPLNDKKTRELKVDMDDFSKVWWNTFRSFVTPHVFFELLRKKYVSAQVKAASPPSSEVAAVVRARTEVLETISRWIHEGGGAQDALDDPQLHCAVVSFFNSPTEHAPLPEGADDAQVQRGFATINENRKAVFQSFSMQTMRPVVRNVASGELFPEHVPASSFGPEIPDIDQVKPEDLVNNIDAMAAAAFRNVTQEDLFVTADFLEVQSADRIGWFLNRDPTSISDEVEIQSIHAYIQDIEPSPMISELGQESLYRHLPPSVRTCIRAFMILRKWLVLKISAPRLGLKARQARMETILHAIEIARRRNSEPGEGDRAAIEKPVTRSFVEAVVVSAVLSVESRMYHRAWQTLAASRGTVCDSLVSLLHTPAIERPVSREPLTVDMGWLLERMLEIISMPDILEQESNNLVNFDKRRSLHTLLATHGHGPHRRHRQRIGDTRKDFERLNNIEHELSDVHFDLRTIREDAYREASHTATPASRKQPRPFHTLVSLQQEKYKRDRSLRDRLSKEKRQEQHKQDKREEYLNKAMHVRRPQSSSGKHHRTKKSSVSSAIMQFMRPISSAFISESATVAAPRTREELDFAPVHKPAMVVNIVDAKVSAFINNERSFTFQLDTEDGGHYLLQAMDKSEMRRWMDTIERVSKTAAKRRLTYMGQNSKMQMSDNLLGAGDASRNPKAVFGVDLETLLKRESPDGEIPPGTIPSVIQRLITEVETRGLTEVGIYRLAGAHSEVGVMRDALNRGEWPIDSYTDINAVCDLIKSWFRVLPGGMFPAPAHIKIMDVAISDETDLDARLANMRAVIHDLPRIHFDLLKRLVEHLDKVTDFEENNQMTADSLATVFSPNLIRSAEDDVNFFFANMGKAHKATKMLISHGHVIFSDGEPDLDADHDAESEEEYEHFDEPILEEEEDEEVAELRASEDSPSDDDDLETQTVVAHPPVLDFSLPSPCDLSIPMPTSPTSP</sequence>
<accession>A0A9P3LHA3</accession>
<feature type="domain" description="N-terminal Ras-GEF" evidence="5">
    <location>
        <begin position="1179"/>
        <end position="1341"/>
    </location>
</feature>
<dbReference type="Proteomes" id="UP000703269">
    <property type="component" value="Unassembled WGS sequence"/>
</dbReference>
<gene>
    <name evidence="7" type="ORF">PsYK624_109250</name>
</gene>
<dbReference type="Gene3D" id="2.30.29.30">
    <property type="entry name" value="Pleckstrin-homology domain (PH domain)/Phosphotyrosine-binding domain (PTB)"/>
    <property type="match status" value="1"/>
</dbReference>
<name>A0A9P3LHA3_9APHY</name>